<evidence type="ECO:0008006" key="5">
    <source>
        <dbReference type="Google" id="ProtNLM"/>
    </source>
</evidence>
<dbReference type="Proteomes" id="UP000509383">
    <property type="component" value="Chromosome"/>
</dbReference>
<dbReference type="KEGG" id="ptw:TUM18999_26170"/>
<dbReference type="EMBL" id="AP023189">
    <property type="protein sequence ID" value="BCG24426.1"/>
    <property type="molecule type" value="Genomic_DNA"/>
</dbReference>
<evidence type="ECO:0000313" key="1">
    <source>
        <dbReference type="EMBL" id="BCG24426.1"/>
    </source>
</evidence>
<dbReference type="RefSeq" id="WP_173174292.1">
    <property type="nucleotide sequence ID" value="NZ_AP023189.1"/>
</dbReference>
<dbReference type="AlphaFoldDB" id="A0A6J4E5A9"/>
<dbReference type="InterPro" id="IPR029069">
    <property type="entry name" value="HotDog_dom_sf"/>
</dbReference>
<keyword evidence="4" id="KW-1185">Reference proteome</keyword>
<accession>A0A6J4E5A9</accession>
<evidence type="ECO:0000313" key="3">
    <source>
        <dbReference type="Proteomes" id="UP000509383"/>
    </source>
</evidence>
<evidence type="ECO:0000313" key="2">
    <source>
        <dbReference type="EMBL" id="GJN52216.1"/>
    </source>
</evidence>
<dbReference type="EMBL" id="BQKM01000003">
    <property type="protein sequence ID" value="GJN52216.1"/>
    <property type="molecule type" value="Genomic_DNA"/>
</dbReference>
<dbReference type="CDD" id="cd03443">
    <property type="entry name" value="PaaI_thioesterase"/>
    <property type="match status" value="1"/>
</dbReference>
<dbReference type="SUPFAM" id="SSF54637">
    <property type="entry name" value="Thioesterase/thiol ester dehydrase-isomerase"/>
    <property type="match status" value="1"/>
</dbReference>
<gene>
    <name evidence="1" type="ORF">TUM18999_26170</name>
    <name evidence="2" type="ORF">TUM20286_19680</name>
</gene>
<dbReference type="InterPro" id="IPR027961">
    <property type="entry name" value="DUF4442"/>
</dbReference>
<dbReference type="Pfam" id="PF14539">
    <property type="entry name" value="DUF4442"/>
    <property type="match status" value="1"/>
</dbReference>
<dbReference type="Proteomes" id="UP001054892">
    <property type="component" value="Unassembled WGS sequence"/>
</dbReference>
<dbReference type="Gene3D" id="3.10.129.10">
    <property type="entry name" value="Hotdog Thioesterase"/>
    <property type="match status" value="1"/>
</dbReference>
<evidence type="ECO:0000313" key="4">
    <source>
        <dbReference type="Proteomes" id="UP001054892"/>
    </source>
</evidence>
<sequence>MPANRLSRATALVSRLPAALHTPLLSLLIGSQVRFAGTARVRVHHLSQQRAVMSLANRPRVRNHIKGVHAAAMALLAESATGLLVGMNVPDDKLPLIKSLHVDYLKRATGGLKAVAELDAEQVRRIHEEDRGEVRVAVIITDEAGIEPIRCEMIWAWVSRKREP</sequence>
<proteinExistence type="predicted"/>
<organism evidence="1 3">
    <name type="scientific">Pseudomonas tohonis</name>
    <dbReference type="NCBI Taxonomy" id="2725477"/>
    <lineage>
        <taxon>Bacteria</taxon>
        <taxon>Pseudomonadati</taxon>
        <taxon>Pseudomonadota</taxon>
        <taxon>Gammaproteobacteria</taxon>
        <taxon>Pseudomonadales</taxon>
        <taxon>Pseudomonadaceae</taxon>
        <taxon>Pseudomonas</taxon>
    </lineage>
</organism>
<reference evidence="1 3" key="1">
    <citation type="submission" date="2020-05" db="EMBL/GenBank/DDBJ databases">
        <title>Characterization of novel class B3 metallo-beta-lactamase from novel Pseudomonas species.</title>
        <authorList>
            <person name="Yamada K."/>
            <person name="Aoki K."/>
            <person name="Ishii Y."/>
        </authorList>
    </citation>
    <scope>NUCLEOTIDE SEQUENCE [LARGE SCALE GENOMIC DNA]</scope>
    <source>
        <strain evidence="1 3">TUM18999</strain>
        <strain evidence="2 4">TUM20286</strain>
    </source>
</reference>
<name>A0A6J4E5A9_9PSED</name>
<protein>
    <recommendedName>
        <fullName evidence="5">DUF4442 domain-containing protein</fullName>
    </recommendedName>
</protein>